<reference evidence="2 3" key="1">
    <citation type="journal article" date="2016" name="Mol. Biol. Evol.">
        <title>Comparative Genomics of Early-Diverging Mushroom-Forming Fungi Provides Insights into the Origins of Lignocellulose Decay Capabilities.</title>
        <authorList>
            <person name="Nagy L.G."/>
            <person name="Riley R."/>
            <person name="Tritt A."/>
            <person name="Adam C."/>
            <person name="Daum C."/>
            <person name="Floudas D."/>
            <person name="Sun H."/>
            <person name="Yadav J.S."/>
            <person name="Pangilinan J."/>
            <person name="Larsson K.H."/>
            <person name="Matsuura K."/>
            <person name="Barry K."/>
            <person name="Labutti K."/>
            <person name="Kuo R."/>
            <person name="Ohm R.A."/>
            <person name="Bhattacharya S.S."/>
            <person name="Shirouzu T."/>
            <person name="Yoshinaga Y."/>
            <person name="Martin F.M."/>
            <person name="Grigoriev I.V."/>
            <person name="Hibbett D.S."/>
        </authorList>
    </citation>
    <scope>NUCLEOTIDE SEQUENCE [LARGE SCALE GENOMIC DNA]</scope>
    <source>
        <strain evidence="2 3">93-53</strain>
    </source>
</reference>
<organism evidence="2 3">
    <name type="scientific">Laetiporus sulphureus 93-53</name>
    <dbReference type="NCBI Taxonomy" id="1314785"/>
    <lineage>
        <taxon>Eukaryota</taxon>
        <taxon>Fungi</taxon>
        <taxon>Dikarya</taxon>
        <taxon>Basidiomycota</taxon>
        <taxon>Agaricomycotina</taxon>
        <taxon>Agaricomycetes</taxon>
        <taxon>Polyporales</taxon>
        <taxon>Laetiporus</taxon>
    </lineage>
</organism>
<sequence length="115" mass="13102">MPTSERDSASPRLLRLRAQTCSLHQQLSMWLTSDMPTMPLGMLLEVCTFRCCLRSRIHVQLSFTDVRPFTISIVSLFIYSYIAFAGVSFRKQVRTKTTCITIQVVEPSYRGPSHG</sequence>
<gene>
    <name evidence="2" type="ORF">LAESUDRAFT_68101</name>
</gene>
<dbReference type="Proteomes" id="UP000076871">
    <property type="component" value="Unassembled WGS sequence"/>
</dbReference>
<keyword evidence="3" id="KW-1185">Reference proteome</keyword>
<keyword evidence="1" id="KW-1133">Transmembrane helix</keyword>
<keyword evidence="1" id="KW-0472">Membrane</keyword>
<feature type="transmembrane region" description="Helical" evidence="1">
    <location>
        <begin position="69"/>
        <end position="87"/>
    </location>
</feature>
<dbReference type="GeneID" id="63822777"/>
<evidence type="ECO:0000313" key="2">
    <source>
        <dbReference type="EMBL" id="KZT08451.1"/>
    </source>
</evidence>
<dbReference type="EMBL" id="KV427615">
    <property type="protein sequence ID" value="KZT08451.1"/>
    <property type="molecule type" value="Genomic_DNA"/>
</dbReference>
<dbReference type="AlphaFoldDB" id="A0A165F5W5"/>
<evidence type="ECO:0000313" key="3">
    <source>
        <dbReference type="Proteomes" id="UP000076871"/>
    </source>
</evidence>
<protein>
    <submittedName>
        <fullName evidence="2">Uncharacterized protein</fullName>
    </submittedName>
</protein>
<accession>A0A165F5W5</accession>
<evidence type="ECO:0000256" key="1">
    <source>
        <dbReference type="SAM" id="Phobius"/>
    </source>
</evidence>
<proteinExistence type="predicted"/>
<name>A0A165F5W5_9APHY</name>
<keyword evidence="1" id="KW-0812">Transmembrane</keyword>
<dbReference type="InParanoid" id="A0A165F5W5"/>
<dbReference type="RefSeq" id="XP_040766191.1">
    <property type="nucleotide sequence ID" value="XM_040905747.1"/>
</dbReference>